<feature type="region of interest" description="Disordered" evidence="1">
    <location>
        <begin position="85"/>
        <end position="107"/>
    </location>
</feature>
<dbReference type="AlphaFoldDB" id="A0AAN7BYA7"/>
<comment type="caution">
    <text evidence="2">The sequence shown here is derived from an EMBL/GenBank/DDBJ whole genome shotgun (WGS) entry which is preliminary data.</text>
</comment>
<proteinExistence type="predicted"/>
<organism evidence="2 3">
    <name type="scientific">Podospora fimiseda</name>
    <dbReference type="NCBI Taxonomy" id="252190"/>
    <lineage>
        <taxon>Eukaryota</taxon>
        <taxon>Fungi</taxon>
        <taxon>Dikarya</taxon>
        <taxon>Ascomycota</taxon>
        <taxon>Pezizomycotina</taxon>
        <taxon>Sordariomycetes</taxon>
        <taxon>Sordariomycetidae</taxon>
        <taxon>Sordariales</taxon>
        <taxon>Podosporaceae</taxon>
        <taxon>Podospora</taxon>
    </lineage>
</organism>
<reference evidence="2" key="2">
    <citation type="submission" date="2023-05" db="EMBL/GenBank/DDBJ databases">
        <authorList>
            <consortium name="Lawrence Berkeley National Laboratory"/>
            <person name="Steindorff A."/>
            <person name="Hensen N."/>
            <person name="Bonometti L."/>
            <person name="Westerberg I."/>
            <person name="Brannstrom I.O."/>
            <person name="Guillou S."/>
            <person name="Cros-Aarteil S."/>
            <person name="Calhoun S."/>
            <person name="Haridas S."/>
            <person name="Kuo A."/>
            <person name="Mondo S."/>
            <person name="Pangilinan J."/>
            <person name="Riley R."/>
            <person name="Labutti K."/>
            <person name="Andreopoulos B."/>
            <person name="Lipzen A."/>
            <person name="Chen C."/>
            <person name="Yanf M."/>
            <person name="Daum C."/>
            <person name="Ng V."/>
            <person name="Clum A."/>
            <person name="Ohm R."/>
            <person name="Martin F."/>
            <person name="Silar P."/>
            <person name="Natvig D."/>
            <person name="Lalanne C."/>
            <person name="Gautier V."/>
            <person name="Ament-Velasquez S.L."/>
            <person name="Kruys A."/>
            <person name="Hutchinson M.I."/>
            <person name="Powell A.J."/>
            <person name="Barry K."/>
            <person name="Miller A.N."/>
            <person name="Grigoriev I.V."/>
            <person name="Debuchy R."/>
            <person name="Gladieux P."/>
            <person name="Thoren M.H."/>
            <person name="Johannesson H."/>
        </authorList>
    </citation>
    <scope>NUCLEOTIDE SEQUENCE</scope>
    <source>
        <strain evidence="2">CBS 990.96</strain>
    </source>
</reference>
<reference evidence="2" key="1">
    <citation type="journal article" date="2023" name="Mol. Phylogenet. Evol.">
        <title>Genome-scale phylogeny and comparative genomics of the fungal order Sordariales.</title>
        <authorList>
            <person name="Hensen N."/>
            <person name="Bonometti L."/>
            <person name="Westerberg I."/>
            <person name="Brannstrom I.O."/>
            <person name="Guillou S."/>
            <person name="Cros-Aarteil S."/>
            <person name="Calhoun S."/>
            <person name="Haridas S."/>
            <person name="Kuo A."/>
            <person name="Mondo S."/>
            <person name="Pangilinan J."/>
            <person name="Riley R."/>
            <person name="LaButti K."/>
            <person name="Andreopoulos B."/>
            <person name="Lipzen A."/>
            <person name="Chen C."/>
            <person name="Yan M."/>
            <person name="Daum C."/>
            <person name="Ng V."/>
            <person name="Clum A."/>
            <person name="Steindorff A."/>
            <person name="Ohm R.A."/>
            <person name="Martin F."/>
            <person name="Silar P."/>
            <person name="Natvig D.O."/>
            <person name="Lalanne C."/>
            <person name="Gautier V."/>
            <person name="Ament-Velasquez S.L."/>
            <person name="Kruys A."/>
            <person name="Hutchinson M.I."/>
            <person name="Powell A.J."/>
            <person name="Barry K."/>
            <person name="Miller A.N."/>
            <person name="Grigoriev I.V."/>
            <person name="Debuchy R."/>
            <person name="Gladieux P."/>
            <person name="Hiltunen Thoren M."/>
            <person name="Johannesson H."/>
        </authorList>
    </citation>
    <scope>NUCLEOTIDE SEQUENCE</scope>
    <source>
        <strain evidence="2">CBS 990.96</strain>
    </source>
</reference>
<protein>
    <submittedName>
        <fullName evidence="2">Uncharacterized protein</fullName>
    </submittedName>
</protein>
<sequence>MIKSLEKGNYKCHVDTLLPCINSPIVCFFRFQLLSSSDLHQKQLTNQPATSNTIIMHFAPIPTFDCTKQSSETFPYSNRSNEFAPFNNVVGDQESDDEYSESETYDEDYQIDETIERTEQTAARLFTLELTRPPALRSREANNLAIMLRESKASYEFLDAYQLSTWHWQPVTEEDVAREDSQPPKRTHFYDKLMTFAAEPYTNSYNLRKANNPPVRSRENMSVALFTWSRRPIEREVSQSIGEVFKGVMELAGQIWWDMMKMRYSGDSRIWDVVEQFVEECLQWDDHKEVGTFIPQTTDNDLQHRTRGRHVQRRIFARRLKYFGIEKAEEAIRWGWWDVVDEHWFSYMNSAGDRYTDGKTFDDLLVGTEPIAEWGEEQSLLLEF</sequence>
<feature type="compositionally biased region" description="Acidic residues" evidence="1">
    <location>
        <begin position="93"/>
        <end position="107"/>
    </location>
</feature>
<dbReference type="Proteomes" id="UP001301958">
    <property type="component" value="Unassembled WGS sequence"/>
</dbReference>
<name>A0AAN7BYA7_9PEZI</name>
<evidence type="ECO:0000313" key="2">
    <source>
        <dbReference type="EMBL" id="KAK4231891.1"/>
    </source>
</evidence>
<evidence type="ECO:0000256" key="1">
    <source>
        <dbReference type="SAM" id="MobiDB-lite"/>
    </source>
</evidence>
<accession>A0AAN7BYA7</accession>
<dbReference type="EMBL" id="MU865290">
    <property type="protein sequence ID" value="KAK4231891.1"/>
    <property type="molecule type" value="Genomic_DNA"/>
</dbReference>
<evidence type="ECO:0000313" key="3">
    <source>
        <dbReference type="Proteomes" id="UP001301958"/>
    </source>
</evidence>
<keyword evidence="3" id="KW-1185">Reference proteome</keyword>
<gene>
    <name evidence="2" type="ORF">QBC38DRAFT_464833</name>
</gene>